<dbReference type="AlphaFoldDB" id="A0A284R785"/>
<dbReference type="OMA" id="LIDHEPT"/>
<reference evidence="3" key="1">
    <citation type="journal article" date="2017" name="Nat. Ecol. Evol.">
        <title>Genome expansion and lineage-specific genetic innovations in the forest pathogenic fungi Armillaria.</title>
        <authorList>
            <person name="Sipos G."/>
            <person name="Prasanna A.N."/>
            <person name="Walter M.C."/>
            <person name="O'Connor E."/>
            <person name="Balint B."/>
            <person name="Krizsan K."/>
            <person name="Kiss B."/>
            <person name="Hess J."/>
            <person name="Varga T."/>
            <person name="Slot J."/>
            <person name="Riley R."/>
            <person name="Boka B."/>
            <person name="Rigling D."/>
            <person name="Barry K."/>
            <person name="Lee J."/>
            <person name="Mihaltcheva S."/>
            <person name="LaButti K."/>
            <person name="Lipzen A."/>
            <person name="Waldron R."/>
            <person name="Moloney N.M."/>
            <person name="Sperisen C."/>
            <person name="Kredics L."/>
            <person name="Vagvoelgyi C."/>
            <person name="Patrignani A."/>
            <person name="Fitzpatrick D."/>
            <person name="Nagy I."/>
            <person name="Doyle S."/>
            <person name="Anderson J.B."/>
            <person name="Grigoriev I.V."/>
            <person name="Gueldener U."/>
            <person name="Muensterkoetter M."/>
            <person name="Nagy L.G."/>
        </authorList>
    </citation>
    <scope>NUCLEOTIDE SEQUENCE [LARGE SCALE GENOMIC DNA]</scope>
    <source>
        <strain evidence="3">C18/9</strain>
    </source>
</reference>
<dbReference type="EMBL" id="FUEG01000005">
    <property type="protein sequence ID" value="SJL04560.1"/>
    <property type="molecule type" value="Genomic_DNA"/>
</dbReference>
<dbReference type="OrthoDB" id="2868258at2759"/>
<dbReference type="Proteomes" id="UP000219338">
    <property type="component" value="Unassembled WGS sequence"/>
</dbReference>
<proteinExistence type="predicted"/>
<organism evidence="2 3">
    <name type="scientific">Armillaria ostoyae</name>
    <name type="common">Armillaria root rot fungus</name>
    <dbReference type="NCBI Taxonomy" id="47428"/>
    <lineage>
        <taxon>Eukaryota</taxon>
        <taxon>Fungi</taxon>
        <taxon>Dikarya</taxon>
        <taxon>Basidiomycota</taxon>
        <taxon>Agaricomycotina</taxon>
        <taxon>Agaricomycetes</taxon>
        <taxon>Agaricomycetidae</taxon>
        <taxon>Agaricales</taxon>
        <taxon>Marasmiineae</taxon>
        <taxon>Physalacriaceae</taxon>
        <taxon>Armillaria</taxon>
    </lineage>
</organism>
<name>A0A284R785_ARMOS</name>
<evidence type="ECO:0000313" key="2">
    <source>
        <dbReference type="EMBL" id="SJL04560.1"/>
    </source>
</evidence>
<accession>A0A284R785</accession>
<evidence type="ECO:0000256" key="1">
    <source>
        <dbReference type="SAM" id="MobiDB-lite"/>
    </source>
</evidence>
<protein>
    <submittedName>
        <fullName evidence="2">Uncharacterized protein</fullName>
    </submittedName>
</protein>
<feature type="region of interest" description="Disordered" evidence="1">
    <location>
        <begin position="200"/>
        <end position="225"/>
    </location>
</feature>
<gene>
    <name evidence="2" type="ORF">ARMOST_07927</name>
</gene>
<sequence>MSPTVFPRRARCIQVTDGTVACPCPWFDAPSLPSLDQLSCIDCGHGIHTHVDYESKVVYHNPSTHCAAYAQEAHNSQACTCTVQLIDHEPTVNVYRSIALSHSPALIASSSNSVAPSNDNITGPSGNTGTLAITLTPTPSINVNPSSGPNSVLFTPVPVTFHSNSILHFSQSDAYTSVYQQQSDDASLVHDLAGGPAVHHAPEDYYDYQGHSSEMDGAPSAGPYA</sequence>
<keyword evidence="3" id="KW-1185">Reference proteome</keyword>
<evidence type="ECO:0000313" key="3">
    <source>
        <dbReference type="Proteomes" id="UP000219338"/>
    </source>
</evidence>